<comment type="caution">
    <text evidence="2">The sequence shown here is derived from an EMBL/GenBank/DDBJ whole genome shotgun (WGS) entry which is preliminary data.</text>
</comment>
<dbReference type="RefSeq" id="WP_201361143.1">
    <property type="nucleotide sequence ID" value="NZ_BNJJ01000003.1"/>
</dbReference>
<reference evidence="2 3" key="1">
    <citation type="journal article" date="2021" name="Int. J. Syst. Evol. Microbiol.">
        <title>Reticulibacter mediterranei gen. nov., sp. nov., within the new family Reticulibacteraceae fam. nov., and Ktedonospora formicarum gen. nov., sp. nov., Ktedonobacter robiniae sp. nov., Dictyobacter formicarum sp. nov. and Dictyobacter arantiisoli sp. nov., belonging to the class Ktedonobacteria.</title>
        <authorList>
            <person name="Yabe S."/>
            <person name="Zheng Y."/>
            <person name="Wang C.M."/>
            <person name="Sakai Y."/>
            <person name="Abe K."/>
            <person name="Yokota A."/>
            <person name="Donadio S."/>
            <person name="Cavaletti L."/>
            <person name="Monciardini P."/>
        </authorList>
    </citation>
    <scope>NUCLEOTIDE SEQUENCE [LARGE SCALE GENOMIC DNA]</scope>
    <source>
        <strain evidence="2 3">SOSP1-9</strain>
    </source>
</reference>
<evidence type="ECO:0000313" key="2">
    <source>
        <dbReference type="EMBL" id="GHO83485.1"/>
    </source>
</evidence>
<accession>A0ABQ3VBZ5</accession>
<evidence type="ECO:0000313" key="3">
    <source>
        <dbReference type="Proteomes" id="UP000635565"/>
    </source>
</evidence>
<name>A0ABQ3VBZ5_9CHLR</name>
<protein>
    <submittedName>
        <fullName evidence="2">Uncharacterized protein</fullName>
    </submittedName>
</protein>
<feature type="transmembrane region" description="Helical" evidence="1">
    <location>
        <begin position="31"/>
        <end position="51"/>
    </location>
</feature>
<feature type="transmembrane region" description="Helical" evidence="1">
    <location>
        <begin position="6"/>
        <end position="24"/>
    </location>
</feature>
<dbReference type="EMBL" id="BNJJ01000003">
    <property type="protein sequence ID" value="GHO83485.1"/>
    <property type="molecule type" value="Genomic_DNA"/>
</dbReference>
<organism evidence="2 3">
    <name type="scientific">Dictyobacter formicarum</name>
    <dbReference type="NCBI Taxonomy" id="2778368"/>
    <lineage>
        <taxon>Bacteria</taxon>
        <taxon>Bacillati</taxon>
        <taxon>Chloroflexota</taxon>
        <taxon>Ktedonobacteria</taxon>
        <taxon>Ktedonobacterales</taxon>
        <taxon>Dictyobacteraceae</taxon>
        <taxon>Dictyobacter</taxon>
    </lineage>
</organism>
<proteinExistence type="predicted"/>
<keyword evidence="1" id="KW-0812">Transmembrane</keyword>
<keyword evidence="1" id="KW-0472">Membrane</keyword>
<evidence type="ECO:0000256" key="1">
    <source>
        <dbReference type="SAM" id="Phobius"/>
    </source>
</evidence>
<dbReference type="Proteomes" id="UP000635565">
    <property type="component" value="Unassembled WGS sequence"/>
</dbReference>
<gene>
    <name evidence="2" type="ORF">KSZ_14910</name>
</gene>
<keyword evidence="3" id="KW-1185">Reference proteome</keyword>
<keyword evidence="1" id="KW-1133">Transmembrane helix</keyword>
<sequence length="58" mass="5679">MKVGSFVVAAVGILAIIVGIVLKVTGQAHGLTILGVGAVLLILGLVGAFVLKPKAQGS</sequence>